<name>A0ACB8FSH0_9SAUR</name>
<reference evidence="1" key="1">
    <citation type="submission" date="2021-08" db="EMBL/GenBank/DDBJ databases">
        <title>The first chromosome-level gecko genome reveals the dynamic sex chromosomes of Neotropical dwarf geckos (Sphaerodactylidae: Sphaerodactylus).</title>
        <authorList>
            <person name="Pinto B.J."/>
            <person name="Keating S.E."/>
            <person name="Gamble T."/>
        </authorList>
    </citation>
    <scope>NUCLEOTIDE SEQUENCE</scope>
    <source>
        <strain evidence="1">TG3544</strain>
    </source>
</reference>
<sequence>MDQRFSSPKAYYQHPHLFGMAAQLANILQRLRALFGRRRGKVTFASVGKEPRQRPAAAPSRKTVDNSIEAYLREKNQDRKRHLEFLEAVKTACQGGRRRLLFCKEVVGEAIKDIMVGSLLEVGPTLLSAMAAVERLSKFQPAFSAPLRRSLETWALRLVLGRSSGPGEEGSQAPGDAAEEGLLQMLGGLLREDPSAGHLASIFEQLVYWAQVDWEAPRYRSTTIIANLLGIMRELPSISILEEDVLGHVVVQLAVSLADPEEGIQQKAREVMSQLLTMLLHRRRGLRGKRRRLPWARDPERPWRASCIHLLTTAEVFRAHLSKGQQLCFQEAALQHALFQGRRWTREAGLLLLYASINQARPLLAEQDEDYLKGDVAALLYDLQTGRQVPKEIEALVQRTGRPS</sequence>
<proteinExistence type="predicted"/>
<keyword evidence="2" id="KW-1185">Reference proteome</keyword>
<organism evidence="1 2">
    <name type="scientific">Sphaerodactylus townsendi</name>
    <dbReference type="NCBI Taxonomy" id="933632"/>
    <lineage>
        <taxon>Eukaryota</taxon>
        <taxon>Metazoa</taxon>
        <taxon>Chordata</taxon>
        <taxon>Craniata</taxon>
        <taxon>Vertebrata</taxon>
        <taxon>Euteleostomi</taxon>
        <taxon>Lepidosauria</taxon>
        <taxon>Squamata</taxon>
        <taxon>Bifurcata</taxon>
        <taxon>Gekkota</taxon>
        <taxon>Sphaerodactylidae</taxon>
        <taxon>Sphaerodactylus</taxon>
    </lineage>
</organism>
<comment type="caution">
    <text evidence="1">The sequence shown here is derived from an EMBL/GenBank/DDBJ whole genome shotgun (WGS) entry which is preliminary data.</text>
</comment>
<dbReference type="Proteomes" id="UP000827872">
    <property type="component" value="Linkage Group LG06"/>
</dbReference>
<dbReference type="EMBL" id="CM037619">
    <property type="protein sequence ID" value="KAH8008533.1"/>
    <property type="molecule type" value="Genomic_DNA"/>
</dbReference>
<protein>
    <submittedName>
        <fullName evidence="1">Uncharacterized protein</fullName>
    </submittedName>
</protein>
<evidence type="ECO:0000313" key="2">
    <source>
        <dbReference type="Proteomes" id="UP000827872"/>
    </source>
</evidence>
<gene>
    <name evidence="1" type="ORF">K3G42_029894</name>
</gene>
<accession>A0ACB8FSH0</accession>
<evidence type="ECO:0000313" key="1">
    <source>
        <dbReference type="EMBL" id="KAH8008533.1"/>
    </source>
</evidence>